<sequence>MRRANGSRTDRGAGTPLVLGVLAAVLIAGLALVSAASAVAGAQRVGAGADAAALAAADVMLGWVAGDPCDMAARVAQAHDAALVGCRAEGLSMIVTVRVTVLGVAVQRSARAGPPGAREVRTRAPCVWCG</sequence>
<evidence type="ECO:0000313" key="2">
    <source>
        <dbReference type="Proteomes" id="UP000818266"/>
    </source>
</evidence>
<dbReference type="InterPro" id="IPR021202">
    <property type="entry name" value="Rv3654c-like"/>
</dbReference>
<organism evidence="1 2">
    <name type="scientific">Microcella pacifica</name>
    <dbReference type="NCBI Taxonomy" id="2591847"/>
    <lineage>
        <taxon>Bacteria</taxon>
        <taxon>Bacillati</taxon>
        <taxon>Actinomycetota</taxon>
        <taxon>Actinomycetes</taxon>
        <taxon>Micrococcales</taxon>
        <taxon>Microbacteriaceae</taxon>
        <taxon>Microcella</taxon>
    </lineage>
</organism>
<keyword evidence="2" id="KW-1185">Reference proteome</keyword>
<reference evidence="1 2" key="1">
    <citation type="submission" date="2020-03" db="EMBL/GenBank/DDBJ databases">
        <title>Chryseoglobus sp. isolated from a deep-sea seamount.</title>
        <authorList>
            <person name="Zhang D.-C."/>
        </authorList>
    </citation>
    <scope>NUCLEOTIDE SEQUENCE [LARGE SCALE GENOMIC DNA]</scope>
    <source>
        <strain evidence="1 2">KN1116</strain>
    </source>
</reference>
<dbReference type="NCBIfam" id="TIGR03816">
    <property type="entry name" value="tadE_like_DECH"/>
    <property type="match status" value="1"/>
</dbReference>
<accession>A0A9E5JWE3</accession>
<gene>
    <name evidence="1" type="ORF">FK219_010095</name>
</gene>
<proteinExistence type="predicted"/>
<dbReference type="AlphaFoldDB" id="A0A9E5JWE3"/>
<dbReference type="EMBL" id="VIKT02000017">
    <property type="protein sequence ID" value="NHF63583.1"/>
    <property type="molecule type" value="Genomic_DNA"/>
</dbReference>
<dbReference type="OrthoDB" id="9429758at2"/>
<name>A0A9E5JWE3_9MICO</name>
<protein>
    <submittedName>
        <fullName evidence="1">Flp pilus-assembly TadE/G-like family protein</fullName>
    </submittedName>
</protein>
<comment type="caution">
    <text evidence="1">The sequence shown here is derived from an EMBL/GenBank/DDBJ whole genome shotgun (WGS) entry which is preliminary data.</text>
</comment>
<dbReference type="RefSeq" id="WP_152583913.1">
    <property type="nucleotide sequence ID" value="NZ_JAVJPO010000025.1"/>
</dbReference>
<dbReference type="Proteomes" id="UP000818266">
    <property type="component" value="Unassembled WGS sequence"/>
</dbReference>
<evidence type="ECO:0000313" key="1">
    <source>
        <dbReference type="EMBL" id="NHF63583.1"/>
    </source>
</evidence>